<protein>
    <recommendedName>
        <fullName evidence="1">F-box domain-containing protein</fullName>
    </recommendedName>
</protein>
<evidence type="ECO:0000313" key="2">
    <source>
        <dbReference type="EMBL" id="CAL4896518.1"/>
    </source>
</evidence>
<reference evidence="3" key="1">
    <citation type="submission" date="2024-06" db="EMBL/GenBank/DDBJ databases">
        <authorList>
            <person name="Ryan C."/>
        </authorList>
    </citation>
    <scope>NUCLEOTIDE SEQUENCE [LARGE SCALE GENOMIC DNA]</scope>
</reference>
<proteinExistence type="predicted"/>
<dbReference type="CDD" id="cd09917">
    <property type="entry name" value="F-box_SF"/>
    <property type="match status" value="1"/>
</dbReference>
<dbReference type="EMBL" id="OZ075120">
    <property type="protein sequence ID" value="CAL4896518.1"/>
    <property type="molecule type" value="Genomic_DNA"/>
</dbReference>
<dbReference type="SUPFAM" id="SSF81383">
    <property type="entry name" value="F-box domain"/>
    <property type="match status" value="1"/>
</dbReference>
<reference evidence="2 3" key="2">
    <citation type="submission" date="2024-10" db="EMBL/GenBank/DDBJ databases">
        <authorList>
            <person name="Ryan C."/>
        </authorList>
    </citation>
    <scope>NUCLEOTIDE SEQUENCE [LARGE SCALE GENOMIC DNA]</scope>
</reference>
<name>A0ABC8VU78_9POAL</name>
<dbReference type="Proteomes" id="UP001497457">
    <property type="component" value="Chromosome 10rd"/>
</dbReference>
<gene>
    <name evidence="2" type="ORF">URODEC1_LOCUS6681</name>
</gene>
<dbReference type="InterPro" id="IPR036047">
    <property type="entry name" value="F-box-like_dom_sf"/>
</dbReference>
<dbReference type="Pfam" id="PF12937">
    <property type="entry name" value="F-box-like"/>
    <property type="match status" value="1"/>
</dbReference>
<sequence>MGQVQPVLRGRDPPAPSLPEPLIEEILVRIATPRDLVRASAACTYFRRLVANDSFLRRYRTLHPSQLLLGILSPAAVGFLQAEAPNPNASVAKAFDRKAVFSLDYLPPCEPSSGDWSPRDARDGRLLIMFLLSEEADFTTLPELVVADPLTRGCTMLPPIPESIVAPFLGADWCVFAENFDAFFDPSGDYEDAPFRVIGWTRHRTLAVAFVYSSHSGTWTAGTRAFWSDLGLHYEYGMTPDDWWLSYAYGCFYWKVPGNNKLLKLDVNRMEFSAVGLPPNHELREVAVAEAGEGRFGIVIRHRDRPEYLRYSIRQNEGEISNEHLMETAIMLPSAGEICNEHLMEATILPPSAYDKCRIVAVAEGYIFLLGYQSLSRRTRGVCTGESSAFYTLEIKTLKVERFCWTRGGLCGRIVPYFGFPPFMSLRRI</sequence>
<keyword evidence="3" id="KW-1185">Reference proteome</keyword>
<organism evidence="2 3">
    <name type="scientific">Urochloa decumbens</name>
    <dbReference type="NCBI Taxonomy" id="240449"/>
    <lineage>
        <taxon>Eukaryota</taxon>
        <taxon>Viridiplantae</taxon>
        <taxon>Streptophyta</taxon>
        <taxon>Embryophyta</taxon>
        <taxon>Tracheophyta</taxon>
        <taxon>Spermatophyta</taxon>
        <taxon>Magnoliopsida</taxon>
        <taxon>Liliopsida</taxon>
        <taxon>Poales</taxon>
        <taxon>Poaceae</taxon>
        <taxon>PACMAD clade</taxon>
        <taxon>Panicoideae</taxon>
        <taxon>Panicodae</taxon>
        <taxon>Paniceae</taxon>
        <taxon>Melinidinae</taxon>
        <taxon>Urochloa</taxon>
    </lineage>
</organism>
<dbReference type="AlphaFoldDB" id="A0ABC8VU78"/>
<dbReference type="PANTHER" id="PTHR31264">
    <property type="entry name" value="OS07G0554500 PROTEIN-RELATED"/>
    <property type="match status" value="1"/>
</dbReference>
<accession>A0ABC8VU78</accession>
<evidence type="ECO:0000259" key="1">
    <source>
        <dbReference type="Pfam" id="PF12937"/>
    </source>
</evidence>
<dbReference type="PANTHER" id="PTHR31264:SF3">
    <property type="entry name" value="OS07G0554100 PROTEIN"/>
    <property type="match status" value="1"/>
</dbReference>
<dbReference type="InterPro" id="IPR001810">
    <property type="entry name" value="F-box_dom"/>
</dbReference>
<evidence type="ECO:0000313" key="3">
    <source>
        <dbReference type="Proteomes" id="UP001497457"/>
    </source>
</evidence>
<feature type="domain" description="F-box" evidence="1">
    <location>
        <begin position="17"/>
        <end position="58"/>
    </location>
</feature>